<keyword evidence="2" id="KW-0695">RNA-directed DNA polymerase</keyword>
<dbReference type="PANTHER" id="PTHR33116">
    <property type="entry name" value="REVERSE TRANSCRIPTASE ZINC-BINDING DOMAIN-CONTAINING PROTEIN-RELATED-RELATED"/>
    <property type="match status" value="1"/>
</dbReference>
<reference evidence="2 3" key="1">
    <citation type="journal article" date="2018" name="Mol. Plant">
        <title>The genome of Artemisia annua provides insight into the evolution of Asteraceae family and artemisinin biosynthesis.</title>
        <authorList>
            <person name="Shen Q."/>
            <person name="Zhang L."/>
            <person name="Liao Z."/>
            <person name="Wang S."/>
            <person name="Yan T."/>
            <person name="Shi P."/>
            <person name="Liu M."/>
            <person name="Fu X."/>
            <person name="Pan Q."/>
            <person name="Wang Y."/>
            <person name="Lv Z."/>
            <person name="Lu X."/>
            <person name="Zhang F."/>
            <person name="Jiang W."/>
            <person name="Ma Y."/>
            <person name="Chen M."/>
            <person name="Hao X."/>
            <person name="Li L."/>
            <person name="Tang Y."/>
            <person name="Lv G."/>
            <person name="Zhou Y."/>
            <person name="Sun X."/>
            <person name="Brodelius P.E."/>
            <person name="Rose J.K.C."/>
            <person name="Tang K."/>
        </authorList>
    </citation>
    <scope>NUCLEOTIDE SEQUENCE [LARGE SCALE GENOMIC DNA]</scope>
    <source>
        <strain evidence="3">cv. Huhao1</strain>
        <tissue evidence="2">Leaf</tissue>
    </source>
</reference>
<dbReference type="OrthoDB" id="1937542at2759"/>
<dbReference type="Pfam" id="PF13966">
    <property type="entry name" value="zf-RVT"/>
    <property type="match status" value="1"/>
</dbReference>
<evidence type="ECO:0000259" key="1">
    <source>
        <dbReference type="Pfam" id="PF13966"/>
    </source>
</evidence>
<dbReference type="PANTHER" id="PTHR33116:SF84">
    <property type="entry name" value="RNA-DIRECTED DNA POLYMERASE"/>
    <property type="match status" value="1"/>
</dbReference>
<keyword evidence="2" id="KW-0548">Nucleotidyltransferase</keyword>
<protein>
    <submittedName>
        <fullName evidence="2">RNA-directed DNA polymerase, eukaryota, Reverse transcriptase zinc-binding domain protein</fullName>
    </submittedName>
</protein>
<sequence length="185" mass="21833">MDGNVSWCKLIWLSQNIPKHTFVFWKAVQNRLTTQDKVRQWGSYDLMICPLCYNDMDSHSHLFFKCKYAGQFWGKVLVNIEINCGNMEWNEIVNEFARKFNGNSIGSVIRRLSLAASVYLIWQERNNKLFRGKQRGWEELYKMFHETIRMRLMNLKVKPICKVQQAWDAKMKVVTNGTVADSNVK</sequence>
<accession>A0A2U1MB62</accession>
<dbReference type="Proteomes" id="UP000245207">
    <property type="component" value="Unassembled WGS sequence"/>
</dbReference>
<dbReference type="GO" id="GO:0003964">
    <property type="term" value="F:RNA-directed DNA polymerase activity"/>
    <property type="evidence" value="ECO:0007669"/>
    <property type="project" value="UniProtKB-KW"/>
</dbReference>
<evidence type="ECO:0000313" key="2">
    <source>
        <dbReference type="EMBL" id="PWA58483.1"/>
    </source>
</evidence>
<proteinExistence type="predicted"/>
<keyword evidence="3" id="KW-1185">Reference proteome</keyword>
<dbReference type="STRING" id="35608.A0A2U1MB62"/>
<organism evidence="2 3">
    <name type="scientific">Artemisia annua</name>
    <name type="common">Sweet wormwood</name>
    <dbReference type="NCBI Taxonomy" id="35608"/>
    <lineage>
        <taxon>Eukaryota</taxon>
        <taxon>Viridiplantae</taxon>
        <taxon>Streptophyta</taxon>
        <taxon>Embryophyta</taxon>
        <taxon>Tracheophyta</taxon>
        <taxon>Spermatophyta</taxon>
        <taxon>Magnoliopsida</taxon>
        <taxon>eudicotyledons</taxon>
        <taxon>Gunneridae</taxon>
        <taxon>Pentapetalae</taxon>
        <taxon>asterids</taxon>
        <taxon>campanulids</taxon>
        <taxon>Asterales</taxon>
        <taxon>Asteraceae</taxon>
        <taxon>Asteroideae</taxon>
        <taxon>Anthemideae</taxon>
        <taxon>Artemisiinae</taxon>
        <taxon>Artemisia</taxon>
    </lineage>
</organism>
<dbReference type="InterPro" id="IPR026960">
    <property type="entry name" value="RVT-Znf"/>
</dbReference>
<evidence type="ECO:0000313" key="3">
    <source>
        <dbReference type="Proteomes" id="UP000245207"/>
    </source>
</evidence>
<keyword evidence="2" id="KW-0808">Transferase</keyword>
<dbReference type="AlphaFoldDB" id="A0A2U1MB62"/>
<name>A0A2U1MB62_ARTAN</name>
<dbReference type="EMBL" id="PKPP01005881">
    <property type="protein sequence ID" value="PWA58483.1"/>
    <property type="molecule type" value="Genomic_DNA"/>
</dbReference>
<feature type="domain" description="Reverse transcriptase zinc-binding" evidence="1">
    <location>
        <begin position="4"/>
        <end position="73"/>
    </location>
</feature>
<comment type="caution">
    <text evidence="2">The sequence shown here is derived from an EMBL/GenBank/DDBJ whole genome shotgun (WGS) entry which is preliminary data.</text>
</comment>
<gene>
    <name evidence="2" type="ORF">CTI12_AA399560</name>
</gene>